<evidence type="ECO:0000256" key="1">
    <source>
        <dbReference type="SAM" id="MobiDB-lite"/>
    </source>
</evidence>
<protein>
    <submittedName>
        <fullName evidence="2">Uncharacterized protein</fullName>
    </submittedName>
</protein>
<feature type="region of interest" description="Disordered" evidence="1">
    <location>
        <begin position="43"/>
        <end position="67"/>
    </location>
</feature>
<proteinExistence type="predicted"/>
<name>A0A6J4IMS3_9PROT</name>
<evidence type="ECO:0000313" key="2">
    <source>
        <dbReference type="EMBL" id="CAA9254444.1"/>
    </source>
</evidence>
<feature type="compositionally biased region" description="Basic and acidic residues" evidence="1">
    <location>
        <begin position="54"/>
        <end position="67"/>
    </location>
</feature>
<reference evidence="2" key="1">
    <citation type="submission" date="2020-02" db="EMBL/GenBank/DDBJ databases">
        <authorList>
            <person name="Meier V. D."/>
        </authorList>
    </citation>
    <scope>NUCLEOTIDE SEQUENCE</scope>
    <source>
        <strain evidence="2">AVDCRST_MAG08</strain>
    </source>
</reference>
<dbReference type="AlphaFoldDB" id="A0A6J4IMS3"/>
<gene>
    <name evidence="2" type="ORF">AVDCRST_MAG08-2279</name>
</gene>
<accession>A0A6J4IMS3</accession>
<sequence>MATPKVRAYGASLQTLTWALLKATRAVLAWPNDGLKLCSTARREPIVRGGRGQSHQDRPRQKVDPHG</sequence>
<dbReference type="EMBL" id="CADCTG010000178">
    <property type="protein sequence ID" value="CAA9254444.1"/>
    <property type="molecule type" value="Genomic_DNA"/>
</dbReference>
<organism evidence="2">
    <name type="scientific">uncultured Acetobacteraceae bacterium</name>
    <dbReference type="NCBI Taxonomy" id="169975"/>
    <lineage>
        <taxon>Bacteria</taxon>
        <taxon>Pseudomonadati</taxon>
        <taxon>Pseudomonadota</taxon>
        <taxon>Alphaproteobacteria</taxon>
        <taxon>Acetobacterales</taxon>
        <taxon>Acetobacteraceae</taxon>
        <taxon>environmental samples</taxon>
    </lineage>
</organism>